<dbReference type="GO" id="GO:0071333">
    <property type="term" value="P:cellular response to glucose stimulus"/>
    <property type="evidence" value="ECO:0007669"/>
    <property type="project" value="TreeGrafter"/>
</dbReference>
<dbReference type="PANTHER" id="PTHR11561">
    <property type="entry name" value="PHOSPHOENOLPYRUVATE CARBOXYKINASE"/>
    <property type="match status" value="1"/>
</dbReference>
<dbReference type="GO" id="GO:0030145">
    <property type="term" value="F:manganese ion binding"/>
    <property type="evidence" value="ECO:0007669"/>
    <property type="project" value="TreeGrafter"/>
</dbReference>
<dbReference type="SUPFAM" id="SSF53795">
    <property type="entry name" value="PEP carboxykinase-like"/>
    <property type="match status" value="1"/>
</dbReference>
<evidence type="ECO:0000313" key="4">
    <source>
        <dbReference type="Proteomes" id="UP000075604"/>
    </source>
</evidence>
<dbReference type="InterPro" id="IPR013035">
    <property type="entry name" value="PEP_carboxykinase_C"/>
</dbReference>
<dbReference type="GO" id="GO:0046327">
    <property type="term" value="P:glycerol biosynthetic process from pyruvate"/>
    <property type="evidence" value="ECO:0007669"/>
    <property type="project" value="TreeGrafter"/>
</dbReference>
<evidence type="ECO:0000313" key="3">
    <source>
        <dbReference type="EMBL" id="KYF53336.1"/>
    </source>
</evidence>
<keyword evidence="1" id="KW-0210">Decarboxylase</keyword>
<dbReference type="GO" id="GO:0005829">
    <property type="term" value="C:cytosol"/>
    <property type="evidence" value="ECO:0007669"/>
    <property type="project" value="TreeGrafter"/>
</dbReference>
<dbReference type="InterPro" id="IPR035077">
    <property type="entry name" value="PEP_carboxykinase_GTP_C"/>
</dbReference>
<dbReference type="GO" id="GO:0019543">
    <property type="term" value="P:propionate catabolic process"/>
    <property type="evidence" value="ECO:0007669"/>
    <property type="project" value="TreeGrafter"/>
</dbReference>
<evidence type="ECO:0000259" key="2">
    <source>
        <dbReference type="Pfam" id="PF00821"/>
    </source>
</evidence>
<organism evidence="3 4">
    <name type="scientific">Sorangium cellulosum</name>
    <name type="common">Polyangium cellulosum</name>
    <dbReference type="NCBI Taxonomy" id="56"/>
    <lineage>
        <taxon>Bacteria</taxon>
        <taxon>Pseudomonadati</taxon>
        <taxon>Myxococcota</taxon>
        <taxon>Polyangia</taxon>
        <taxon>Polyangiales</taxon>
        <taxon>Polyangiaceae</taxon>
        <taxon>Sorangium</taxon>
    </lineage>
</organism>
<gene>
    <name evidence="3" type="ORF">BE04_43860</name>
</gene>
<dbReference type="PANTHER" id="PTHR11561:SF0">
    <property type="entry name" value="PHOSPHOENOLPYRUVATE CARBOXYKINASE [GTP]-RELATED"/>
    <property type="match status" value="1"/>
</dbReference>
<comment type="caution">
    <text evidence="3">The sequence shown here is derived from an EMBL/GenBank/DDBJ whole genome shotgun (WGS) entry which is preliminary data.</text>
</comment>
<dbReference type="GO" id="GO:0004613">
    <property type="term" value="F:phosphoenolpyruvate carboxykinase (GTP) activity"/>
    <property type="evidence" value="ECO:0007669"/>
    <property type="project" value="TreeGrafter"/>
</dbReference>
<proteinExistence type="predicted"/>
<dbReference type="GO" id="GO:0006107">
    <property type="term" value="P:oxaloacetate metabolic process"/>
    <property type="evidence" value="ECO:0007669"/>
    <property type="project" value="TreeGrafter"/>
</dbReference>
<dbReference type="Gene3D" id="3.90.228.20">
    <property type="match status" value="1"/>
</dbReference>
<dbReference type="InterPro" id="IPR008209">
    <property type="entry name" value="PEP_carboxykinase_GTP"/>
</dbReference>
<dbReference type="GO" id="GO:0006094">
    <property type="term" value="P:gluconeogenesis"/>
    <property type="evidence" value="ECO:0007669"/>
    <property type="project" value="InterPro"/>
</dbReference>
<dbReference type="Proteomes" id="UP000075604">
    <property type="component" value="Unassembled WGS sequence"/>
</dbReference>
<evidence type="ECO:0000256" key="1">
    <source>
        <dbReference type="ARBA" id="ARBA00022793"/>
    </source>
</evidence>
<feature type="domain" description="Phosphoenolpyruvate carboxykinase C-terminal P-loop" evidence="2">
    <location>
        <begin position="1"/>
        <end position="137"/>
    </location>
</feature>
<sequence length="142" mass="16226">MAMRPFCGYNMGDYFRHWVELGLGRPGFPKIFHVNWFRQGASGKFLWPGFGENLRVLRWIHGRVSGKAQGRETPVGIMPADGELDTSGLDLNAEAMRELFAIDRDAWLEEARDREAFLESFGARVPEALLRQNRDLVARMQA</sequence>
<protein>
    <recommendedName>
        <fullName evidence="2">Phosphoenolpyruvate carboxykinase C-terminal P-loop domain-containing protein</fullName>
    </recommendedName>
</protein>
<dbReference type="Pfam" id="PF00821">
    <property type="entry name" value="PEPCK_GTP"/>
    <property type="match status" value="1"/>
</dbReference>
<dbReference type="AlphaFoldDB" id="A0A150PCF6"/>
<keyword evidence="1" id="KW-0456">Lyase</keyword>
<dbReference type="GO" id="GO:0005525">
    <property type="term" value="F:GTP binding"/>
    <property type="evidence" value="ECO:0007669"/>
    <property type="project" value="InterPro"/>
</dbReference>
<dbReference type="GO" id="GO:0033993">
    <property type="term" value="P:response to lipid"/>
    <property type="evidence" value="ECO:0007669"/>
    <property type="project" value="TreeGrafter"/>
</dbReference>
<reference evidence="3 4" key="1">
    <citation type="submission" date="2014-02" db="EMBL/GenBank/DDBJ databases">
        <title>The small core and large imbalanced accessory genome model reveals a collaborative survival strategy of Sorangium cellulosum strains in nature.</title>
        <authorList>
            <person name="Han K."/>
            <person name="Peng R."/>
            <person name="Blom J."/>
            <person name="Li Y.-Z."/>
        </authorList>
    </citation>
    <scope>NUCLEOTIDE SEQUENCE [LARGE SCALE GENOMIC DNA]</scope>
    <source>
        <strain evidence="3 4">So0157-18</strain>
    </source>
</reference>
<name>A0A150PCF6_SORCE</name>
<dbReference type="GO" id="GO:0042594">
    <property type="term" value="P:response to starvation"/>
    <property type="evidence" value="ECO:0007669"/>
    <property type="project" value="TreeGrafter"/>
</dbReference>
<accession>A0A150PCF6</accession>
<dbReference type="EMBL" id="JELX01003077">
    <property type="protein sequence ID" value="KYF53336.1"/>
    <property type="molecule type" value="Genomic_DNA"/>
</dbReference>